<organism evidence="1">
    <name type="scientific">hydrothermal vent metagenome</name>
    <dbReference type="NCBI Taxonomy" id="652676"/>
    <lineage>
        <taxon>unclassified sequences</taxon>
        <taxon>metagenomes</taxon>
        <taxon>ecological metagenomes</taxon>
    </lineage>
</organism>
<protein>
    <recommendedName>
        <fullName evidence="2">Anti-sigma factor</fullName>
    </recommendedName>
</protein>
<reference evidence="1" key="1">
    <citation type="submission" date="2018-06" db="EMBL/GenBank/DDBJ databases">
        <authorList>
            <person name="Zhirakovskaya E."/>
        </authorList>
    </citation>
    <scope>NUCLEOTIDE SEQUENCE</scope>
</reference>
<proteinExistence type="predicted"/>
<gene>
    <name evidence="1" type="ORF">MNBD_ALPHA09-1905</name>
</gene>
<dbReference type="EMBL" id="UOEM01000100">
    <property type="protein sequence ID" value="VAW17038.1"/>
    <property type="molecule type" value="Genomic_DNA"/>
</dbReference>
<accession>A0A3B0TGH1</accession>
<sequence>MAMSTFSNPNDGPEMSPRDRIEALLPFYLNGTLGADDLAYVEAWLDTDPDAKAALVAAQAEHDAAVSANEAISPPGDALGRFTTALEAEARASRVAARRSLMAGLWKKLLGAPPALAWGTAVAALALVVVQAVTLPGDEARPFTEAGTSQTQDDAPFVLVVFAPGSDIARITALLAETGATMAGGPKPGGIYRITLPAPDIATYEALSAQLAEDPAVAQLVAGRKPGGAN</sequence>
<evidence type="ECO:0008006" key="2">
    <source>
        <dbReference type="Google" id="ProtNLM"/>
    </source>
</evidence>
<evidence type="ECO:0000313" key="1">
    <source>
        <dbReference type="EMBL" id="VAW17038.1"/>
    </source>
</evidence>
<dbReference type="AlphaFoldDB" id="A0A3B0TGH1"/>
<name>A0A3B0TGH1_9ZZZZ</name>